<keyword evidence="3 7" id="KW-0479">Metal-binding</keyword>
<keyword evidence="4 7" id="KW-0255">Endonuclease</keyword>
<dbReference type="InterPro" id="IPR023091">
    <property type="entry name" value="MetalPrtase_cat_dom_sf_prd"/>
</dbReference>
<dbReference type="GO" id="GO:0004222">
    <property type="term" value="F:metalloendopeptidase activity"/>
    <property type="evidence" value="ECO:0007669"/>
    <property type="project" value="InterPro"/>
</dbReference>
<dbReference type="InterPro" id="IPR002036">
    <property type="entry name" value="YbeY"/>
</dbReference>
<comment type="cofactor">
    <cofactor evidence="7">
        <name>Zn(2+)</name>
        <dbReference type="ChEBI" id="CHEBI:29105"/>
    </cofactor>
    <text evidence="7">Binds 1 zinc ion.</text>
</comment>
<keyword evidence="7" id="KW-0698">rRNA processing</keyword>
<keyword evidence="5 7" id="KW-0378">Hydrolase</keyword>
<accession>A0AAU8AH39</accession>
<dbReference type="EC" id="3.1.-.-" evidence="7"/>
<comment type="similarity">
    <text evidence="1 7">Belongs to the endoribonuclease YbeY family.</text>
</comment>
<dbReference type="SUPFAM" id="SSF55486">
    <property type="entry name" value="Metalloproteases ('zincins'), catalytic domain"/>
    <property type="match status" value="1"/>
</dbReference>
<keyword evidence="6 7" id="KW-0862">Zinc</keyword>
<dbReference type="InterPro" id="IPR020549">
    <property type="entry name" value="YbeY_CS"/>
</dbReference>
<evidence type="ECO:0000256" key="3">
    <source>
        <dbReference type="ARBA" id="ARBA00022723"/>
    </source>
</evidence>
<reference evidence="9" key="1">
    <citation type="submission" date="2023-02" db="EMBL/GenBank/DDBJ databases">
        <title>Description and genomic characterization of Salipiger bruguierae sp. nov., isolated from the sediment of mangrove plant Bruguiera sexangula.</title>
        <authorList>
            <person name="Long M."/>
        </authorList>
    </citation>
    <scope>NUCLEOTIDE SEQUENCE</scope>
    <source>
        <strain evidence="9">H15</strain>
    </source>
</reference>
<sequence>MAQLTDTIIEDDRWEEAGLEDLAETAARAALEHLGLDPDGFEIAVLACDDARIAELNAEFREKPTPTNVLSWPSEERGAETEGDTPELPEAEEGPFATELGDLAIAYETCALEAQEAGKSLTDHVTHLVVHGTLHLLGYDHVRDGDATLMENIETEILGKMGIADPYSSDL</sequence>
<feature type="binding site" evidence="7">
    <location>
        <position position="135"/>
    </location>
    <ligand>
        <name>Zn(2+)</name>
        <dbReference type="ChEBI" id="CHEBI:29105"/>
        <note>catalytic</note>
    </ligand>
</feature>
<comment type="subcellular location">
    <subcellularLocation>
        <location evidence="7">Cytoplasm</location>
    </subcellularLocation>
</comment>
<dbReference type="Pfam" id="PF02130">
    <property type="entry name" value="YbeY"/>
    <property type="match status" value="1"/>
</dbReference>
<feature type="compositionally biased region" description="Acidic residues" evidence="8">
    <location>
        <begin position="81"/>
        <end position="92"/>
    </location>
</feature>
<keyword evidence="2 7" id="KW-0540">Nuclease</keyword>
<comment type="function">
    <text evidence="7">Single strand-specific metallo-endoribonuclease involved in late-stage 70S ribosome quality control and in maturation of the 3' terminus of the 16S rRNA.</text>
</comment>
<evidence type="ECO:0000256" key="8">
    <source>
        <dbReference type="SAM" id="MobiDB-lite"/>
    </source>
</evidence>
<feature type="region of interest" description="Disordered" evidence="8">
    <location>
        <begin position="64"/>
        <end position="92"/>
    </location>
</feature>
<evidence type="ECO:0000256" key="4">
    <source>
        <dbReference type="ARBA" id="ARBA00022759"/>
    </source>
</evidence>
<evidence type="ECO:0000256" key="7">
    <source>
        <dbReference type="HAMAP-Rule" id="MF_00009"/>
    </source>
</evidence>
<dbReference type="GO" id="GO:0005737">
    <property type="term" value="C:cytoplasm"/>
    <property type="evidence" value="ECO:0007669"/>
    <property type="project" value="UniProtKB-SubCell"/>
</dbReference>
<dbReference type="PANTHER" id="PTHR46986:SF1">
    <property type="entry name" value="ENDORIBONUCLEASE YBEY, CHLOROPLASTIC"/>
    <property type="match status" value="1"/>
</dbReference>
<dbReference type="EMBL" id="CP123384">
    <property type="protein sequence ID" value="XCC94268.1"/>
    <property type="molecule type" value="Genomic_DNA"/>
</dbReference>
<keyword evidence="7" id="KW-0963">Cytoplasm</keyword>
<dbReference type="GO" id="GO:0004521">
    <property type="term" value="F:RNA endonuclease activity"/>
    <property type="evidence" value="ECO:0007669"/>
    <property type="project" value="UniProtKB-UniRule"/>
</dbReference>
<dbReference type="GO" id="GO:0006364">
    <property type="term" value="P:rRNA processing"/>
    <property type="evidence" value="ECO:0007669"/>
    <property type="project" value="UniProtKB-UniRule"/>
</dbReference>
<organism evidence="9">
    <name type="scientific">Alloyangia sp. H15</name>
    <dbReference type="NCBI Taxonomy" id="3029062"/>
    <lineage>
        <taxon>Bacteria</taxon>
        <taxon>Pseudomonadati</taxon>
        <taxon>Pseudomonadota</taxon>
        <taxon>Alphaproteobacteria</taxon>
        <taxon>Rhodobacterales</taxon>
        <taxon>Roseobacteraceae</taxon>
        <taxon>Alloyangia</taxon>
    </lineage>
</organism>
<dbReference type="HAMAP" id="MF_00009">
    <property type="entry name" value="Endoribonucl_YbeY"/>
    <property type="match status" value="1"/>
</dbReference>
<feature type="binding site" evidence="7">
    <location>
        <position position="141"/>
    </location>
    <ligand>
        <name>Zn(2+)</name>
        <dbReference type="ChEBI" id="CHEBI:29105"/>
        <note>catalytic</note>
    </ligand>
</feature>
<evidence type="ECO:0000256" key="5">
    <source>
        <dbReference type="ARBA" id="ARBA00022801"/>
    </source>
</evidence>
<keyword evidence="7" id="KW-0690">Ribosome biogenesis</keyword>
<dbReference type="NCBIfam" id="TIGR00043">
    <property type="entry name" value="rRNA maturation RNase YbeY"/>
    <property type="match status" value="1"/>
</dbReference>
<dbReference type="GO" id="GO:0008270">
    <property type="term" value="F:zinc ion binding"/>
    <property type="evidence" value="ECO:0007669"/>
    <property type="project" value="UniProtKB-UniRule"/>
</dbReference>
<dbReference type="PROSITE" id="PS01306">
    <property type="entry name" value="UPF0054"/>
    <property type="match status" value="1"/>
</dbReference>
<protein>
    <recommendedName>
        <fullName evidence="7">Endoribonuclease YbeY</fullName>
        <ecNumber evidence="7">3.1.-.-</ecNumber>
    </recommendedName>
</protein>
<evidence type="ECO:0000256" key="1">
    <source>
        <dbReference type="ARBA" id="ARBA00010875"/>
    </source>
</evidence>
<feature type="binding site" evidence="7">
    <location>
        <position position="131"/>
    </location>
    <ligand>
        <name>Zn(2+)</name>
        <dbReference type="ChEBI" id="CHEBI:29105"/>
        <note>catalytic</note>
    </ligand>
</feature>
<name>A0AAU8AH39_9RHOB</name>
<dbReference type="RefSeq" id="WP_353473086.1">
    <property type="nucleotide sequence ID" value="NZ_CP123384.1"/>
</dbReference>
<dbReference type="AlphaFoldDB" id="A0AAU8AH39"/>
<proteinExistence type="inferred from homology"/>
<evidence type="ECO:0000256" key="2">
    <source>
        <dbReference type="ARBA" id="ARBA00022722"/>
    </source>
</evidence>
<dbReference type="PANTHER" id="PTHR46986">
    <property type="entry name" value="ENDORIBONUCLEASE YBEY, CHLOROPLASTIC"/>
    <property type="match status" value="1"/>
</dbReference>
<evidence type="ECO:0000313" key="9">
    <source>
        <dbReference type="EMBL" id="XCC94268.1"/>
    </source>
</evidence>
<evidence type="ECO:0000256" key="6">
    <source>
        <dbReference type="ARBA" id="ARBA00022833"/>
    </source>
</evidence>
<dbReference type="Gene3D" id="3.40.390.30">
    <property type="entry name" value="Metalloproteases ('zincins'), catalytic domain"/>
    <property type="match status" value="1"/>
</dbReference>
<gene>
    <name evidence="7 9" type="primary">ybeY</name>
    <name evidence="9" type="ORF">PVT71_03385</name>
</gene>